<evidence type="ECO:0000313" key="2">
    <source>
        <dbReference type="EMBL" id="HHP82079.1"/>
    </source>
</evidence>
<dbReference type="InterPro" id="IPR038071">
    <property type="entry name" value="UROD/MetE-like_sf"/>
</dbReference>
<dbReference type="PANTHER" id="PTHR47099">
    <property type="entry name" value="METHYLCOBAMIDE:COM METHYLTRANSFERASE MTBA"/>
    <property type="match status" value="1"/>
</dbReference>
<protein>
    <recommendedName>
        <fullName evidence="1">Uroporphyrinogen decarboxylase (URO-D) domain-containing protein</fullName>
    </recommendedName>
</protein>
<dbReference type="SUPFAM" id="SSF51726">
    <property type="entry name" value="UROD/MetE-like"/>
    <property type="match status" value="1"/>
</dbReference>
<feature type="domain" description="Uroporphyrinogen decarboxylase (URO-D)" evidence="1">
    <location>
        <begin position="132"/>
        <end position="376"/>
    </location>
</feature>
<dbReference type="Gene3D" id="3.20.20.210">
    <property type="match status" value="1"/>
</dbReference>
<comment type="caution">
    <text evidence="2">The sequence shown here is derived from an EMBL/GenBank/DDBJ whole genome shotgun (WGS) entry which is preliminary data.</text>
</comment>
<dbReference type="AlphaFoldDB" id="A0A7C5XGY6"/>
<name>A0A7C5XGY6_9CREN</name>
<dbReference type="PANTHER" id="PTHR47099:SF1">
    <property type="entry name" value="METHYLCOBAMIDE:COM METHYLTRANSFERASE MTBA"/>
    <property type="match status" value="1"/>
</dbReference>
<reference evidence="2" key="1">
    <citation type="journal article" date="2020" name="mSystems">
        <title>Genome- and Community-Level Interaction Insights into Carbon Utilization and Element Cycling Functions of Hydrothermarchaeota in Hydrothermal Sediment.</title>
        <authorList>
            <person name="Zhou Z."/>
            <person name="Liu Y."/>
            <person name="Xu W."/>
            <person name="Pan J."/>
            <person name="Luo Z.H."/>
            <person name="Li M."/>
        </authorList>
    </citation>
    <scope>NUCLEOTIDE SEQUENCE [LARGE SCALE GENOMIC DNA]</scope>
    <source>
        <strain evidence="2">SpSt-1121</strain>
    </source>
</reference>
<dbReference type="InterPro" id="IPR052024">
    <property type="entry name" value="Methanogen_methyltrans"/>
</dbReference>
<dbReference type="EMBL" id="DRZI01000228">
    <property type="protein sequence ID" value="HHP82079.1"/>
    <property type="molecule type" value="Genomic_DNA"/>
</dbReference>
<dbReference type="GO" id="GO:0006779">
    <property type="term" value="P:porphyrin-containing compound biosynthetic process"/>
    <property type="evidence" value="ECO:0007669"/>
    <property type="project" value="InterPro"/>
</dbReference>
<dbReference type="InterPro" id="IPR000257">
    <property type="entry name" value="Uroporphyrinogen_deCOase"/>
</dbReference>
<dbReference type="GO" id="GO:0004853">
    <property type="term" value="F:uroporphyrinogen decarboxylase activity"/>
    <property type="evidence" value="ECO:0007669"/>
    <property type="project" value="InterPro"/>
</dbReference>
<accession>A0A7C5XGY6</accession>
<dbReference type="Pfam" id="PF01208">
    <property type="entry name" value="URO-D"/>
    <property type="match status" value="1"/>
</dbReference>
<sequence>MRFTAMDVDKPNFKRLDSVLHLEEPLDRVPFYDLFADPEVIEAITGGELRLKYVNIYDVVRSILKGDTRYIQALEHDIDLQIRFYTSLGYDYIVLSIPSPFPRTNIILAEDVATLKRPKRVWQDEYRGVVENRDDFEKYPWPDLSEVQDVYMFLYKIMARHIPENVMIIPLTPGGVLENVMWLMGFVPFSKALRRDRKLVEDMFKQVGKVLLFLCKISAELDKVGAMSMGDDMGFKSGPFISPEILRTLVFPWHRECVASVHRYGKPFILHSCGNLKIVMEDLISYVGIDAKHSFEDASYPVVEYKDVYGDRIAILGGVDMDKLSRAPLDEFIEYVKEVIRRCAPGGGYALGCGNSVANYIKLENYLAMIKIGKKYGRYPIKE</sequence>
<evidence type="ECO:0000259" key="1">
    <source>
        <dbReference type="Pfam" id="PF01208"/>
    </source>
</evidence>
<proteinExistence type="predicted"/>
<organism evidence="2">
    <name type="scientific">Ignisphaera aggregans</name>
    <dbReference type="NCBI Taxonomy" id="334771"/>
    <lineage>
        <taxon>Archaea</taxon>
        <taxon>Thermoproteota</taxon>
        <taxon>Thermoprotei</taxon>
        <taxon>Desulfurococcales</taxon>
        <taxon>Desulfurococcaceae</taxon>
        <taxon>Ignisphaera</taxon>
    </lineage>
</organism>
<gene>
    <name evidence="2" type="ORF">ENM84_05370</name>
</gene>